<dbReference type="GO" id="GO:0016491">
    <property type="term" value="F:oxidoreductase activity"/>
    <property type="evidence" value="ECO:0007669"/>
    <property type="project" value="UniProtKB-KW"/>
</dbReference>
<dbReference type="AlphaFoldDB" id="A0A1Y5RVJ9"/>
<dbReference type="InterPro" id="IPR036249">
    <property type="entry name" value="Thioredoxin-like_sf"/>
</dbReference>
<dbReference type="PROSITE" id="PS50405">
    <property type="entry name" value="GST_CTER"/>
    <property type="match status" value="1"/>
</dbReference>
<dbReference type="SUPFAM" id="SSF52833">
    <property type="entry name" value="Thioredoxin-like"/>
    <property type="match status" value="1"/>
</dbReference>
<dbReference type="Proteomes" id="UP000193870">
    <property type="component" value="Unassembled WGS sequence"/>
</dbReference>
<dbReference type="InterPro" id="IPR040079">
    <property type="entry name" value="Glutathione_S-Trfase"/>
</dbReference>
<dbReference type="EC" id="1.8.4.-" evidence="4"/>
<accession>A0A1Y5RVJ9</accession>
<protein>
    <submittedName>
        <fullName evidence="4">Disulfide-bond oxidoreductase YfcG</fullName>
        <ecNumber evidence="4">1.8.4.-</ecNumber>
    </submittedName>
</protein>
<dbReference type="CDD" id="cd03046">
    <property type="entry name" value="GST_N_GTT1_like"/>
    <property type="match status" value="1"/>
</dbReference>
<dbReference type="PANTHER" id="PTHR44051:SF8">
    <property type="entry name" value="GLUTATHIONE S-TRANSFERASE GSTA"/>
    <property type="match status" value="1"/>
</dbReference>
<reference evidence="4 5" key="1">
    <citation type="submission" date="2017-03" db="EMBL/GenBank/DDBJ databases">
        <authorList>
            <person name="Afonso C.L."/>
            <person name="Miller P.J."/>
            <person name="Scott M.A."/>
            <person name="Spackman E."/>
            <person name="Goraichik I."/>
            <person name="Dimitrov K.M."/>
            <person name="Suarez D.L."/>
            <person name="Swayne D.E."/>
        </authorList>
    </citation>
    <scope>NUCLEOTIDE SEQUENCE [LARGE SCALE GENOMIC DNA]</scope>
    <source>
        <strain evidence="4 5">CECT 7066</strain>
    </source>
</reference>
<gene>
    <name evidence="4" type="primary">yfcG_2</name>
    <name evidence="4" type="ORF">PAM7066_01006</name>
</gene>
<evidence type="ECO:0000313" key="4">
    <source>
        <dbReference type="EMBL" id="SLN26075.1"/>
    </source>
</evidence>
<dbReference type="STRING" id="315423.SAMN04488020_102275"/>
<dbReference type="SUPFAM" id="SSF47616">
    <property type="entry name" value="GST C-terminal domain-like"/>
    <property type="match status" value="1"/>
</dbReference>
<evidence type="ECO:0000256" key="1">
    <source>
        <dbReference type="RuleBase" id="RU003494"/>
    </source>
</evidence>
<comment type="similarity">
    <text evidence="1">Belongs to the GST superfamily.</text>
</comment>
<dbReference type="PANTHER" id="PTHR44051">
    <property type="entry name" value="GLUTATHIONE S-TRANSFERASE-RELATED"/>
    <property type="match status" value="1"/>
</dbReference>
<name>A0A1Y5RVJ9_9RHOB</name>
<evidence type="ECO:0000313" key="5">
    <source>
        <dbReference type="Proteomes" id="UP000193870"/>
    </source>
</evidence>
<dbReference type="InterPro" id="IPR004045">
    <property type="entry name" value="Glutathione_S-Trfase_N"/>
</dbReference>
<dbReference type="OrthoDB" id="9811242at2"/>
<keyword evidence="4" id="KW-0560">Oxidoreductase</keyword>
<dbReference type="Pfam" id="PF00043">
    <property type="entry name" value="GST_C"/>
    <property type="match status" value="1"/>
</dbReference>
<proteinExistence type="inferred from homology"/>
<dbReference type="Gene3D" id="1.20.1050.10">
    <property type="match status" value="1"/>
</dbReference>
<evidence type="ECO:0000259" key="2">
    <source>
        <dbReference type="PROSITE" id="PS50404"/>
    </source>
</evidence>
<dbReference type="SFLD" id="SFLDS00019">
    <property type="entry name" value="Glutathione_Transferase_(cytos"/>
    <property type="match status" value="1"/>
</dbReference>
<feature type="domain" description="GST N-terminal" evidence="2">
    <location>
        <begin position="23"/>
        <end position="87"/>
    </location>
</feature>
<dbReference type="InterPro" id="IPR004046">
    <property type="entry name" value="GST_C"/>
</dbReference>
<dbReference type="InterPro" id="IPR010987">
    <property type="entry name" value="Glutathione-S-Trfase_C-like"/>
</dbReference>
<feature type="domain" description="GST C-terminal" evidence="3">
    <location>
        <begin position="90"/>
        <end position="216"/>
    </location>
</feature>
<dbReference type="Pfam" id="PF02798">
    <property type="entry name" value="GST_N"/>
    <property type="match status" value="1"/>
</dbReference>
<dbReference type="PROSITE" id="PS50404">
    <property type="entry name" value="GST_NTER"/>
    <property type="match status" value="1"/>
</dbReference>
<dbReference type="InterPro" id="IPR036282">
    <property type="entry name" value="Glutathione-S-Trfase_C_sf"/>
</dbReference>
<evidence type="ECO:0000259" key="3">
    <source>
        <dbReference type="PROSITE" id="PS50405"/>
    </source>
</evidence>
<keyword evidence="5" id="KW-1185">Reference proteome</keyword>
<sequence>MTIEISGFAWVPPFAQGYVKDIRPRWAFAEAGLDYKVHLVSDGDADKPEYRRWQPFGQVPAYRDDEVELFESGAILLRIADRSDVLRPRNAQEAAQTQAWVIAALNSVEPRVDNLILPGVFYAGEEWVAGLRPHAERLVGLRLKSLAGWLDGRNWLTGRFGVADIVMATVLRGLQEEPILADYPAVSAYLERCLARPAFEQALQAQLQSFAENAPA</sequence>
<dbReference type="EMBL" id="FWFV01000002">
    <property type="protein sequence ID" value="SLN26075.1"/>
    <property type="molecule type" value="Genomic_DNA"/>
</dbReference>
<dbReference type="Gene3D" id="3.40.30.10">
    <property type="entry name" value="Glutaredoxin"/>
    <property type="match status" value="1"/>
</dbReference>
<dbReference type="RefSeq" id="WP_085853030.1">
    <property type="nucleotide sequence ID" value="NZ_FOPF01000002.1"/>
</dbReference>
<organism evidence="4 5">
    <name type="scientific">Palleronia marisminoris</name>
    <dbReference type="NCBI Taxonomy" id="315423"/>
    <lineage>
        <taxon>Bacteria</taxon>
        <taxon>Pseudomonadati</taxon>
        <taxon>Pseudomonadota</taxon>
        <taxon>Alphaproteobacteria</taxon>
        <taxon>Rhodobacterales</taxon>
        <taxon>Roseobacteraceae</taxon>
        <taxon>Palleronia</taxon>
    </lineage>
</organism>